<proteinExistence type="predicted"/>
<organism evidence="1 2">
    <name type="scientific">Coemansia nantahalensis</name>
    <dbReference type="NCBI Taxonomy" id="2789366"/>
    <lineage>
        <taxon>Eukaryota</taxon>
        <taxon>Fungi</taxon>
        <taxon>Fungi incertae sedis</taxon>
        <taxon>Zoopagomycota</taxon>
        <taxon>Kickxellomycotina</taxon>
        <taxon>Kickxellomycetes</taxon>
        <taxon>Kickxellales</taxon>
        <taxon>Kickxellaceae</taxon>
        <taxon>Coemansia</taxon>
    </lineage>
</organism>
<keyword evidence="2" id="KW-1185">Reference proteome</keyword>
<protein>
    <submittedName>
        <fullName evidence="1">Uncharacterized protein</fullName>
    </submittedName>
</protein>
<comment type="caution">
    <text evidence="1">The sequence shown here is derived from an EMBL/GenBank/DDBJ whole genome shotgun (WGS) entry which is preliminary data.</text>
</comment>
<evidence type="ECO:0000313" key="1">
    <source>
        <dbReference type="EMBL" id="KAJ2760879.1"/>
    </source>
</evidence>
<reference evidence="1" key="1">
    <citation type="submission" date="2022-07" db="EMBL/GenBank/DDBJ databases">
        <title>Phylogenomic reconstructions and comparative analyses of Kickxellomycotina fungi.</title>
        <authorList>
            <person name="Reynolds N.K."/>
            <person name="Stajich J.E."/>
            <person name="Barry K."/>
            <person name="Grigoriev I.V."/>
            <person name="Crous P."/>
            <person name="Smith M.E."/>
        </authorList>
    </citation>
    <scope>NUCLEOTIDE SEQUENCE</scope>
    <source>
        <strain evidence="1">CBS 109366</strain>
    </source>
</reference>
<accession>A0ACC1JKF7</accession>
<dbReference type="EMBL" id="JANBUJ010003381">
    <property type="protein sequence ID" value="KAJ2760879.1"/>
    <property type="molecule type" value="Genomic_DNA"/>
</dbReference>
<gene>
    <name evidence="1" type="ORF">IWQ57_006191</name>
</gene>
<name>A0ACC1JKF7_9FUNG</name>
<sequence>MAYAASGFGSPAPSDATDRHTSSGAERSSLGGADGAQPVPARSPISPGAVAIDDYDDDDDNLSLSYRGVRGKGLGRRRGSLRSTFAAAEGLHINTNVGGVRIGTGSLSPSPHAGRYADPAPVATASPASTHASGAGSFRRAGSVLPAPPPASAAAAAAAEMKRNSSALGPEASPAAAARNRSLSYTPATRSPALQAAALDQPRAGSALRPQSDVLRAATIADEGSGAEEDTLFDCLLRTLDVATRIPGLDGVLADAAPMGRRNPNATAARVVDAVASTCDMGPVLPLVEYDRRLCEVAALRSKLQSTQTRLAMDVRARDTAKAQAGAQRPSGGGMFKGKHSHQALASEYSAACET</sequence>
<evidence type="ECO:0000313" key="2">
    <source>
        <dbReference type="Proteomes" id="UP001140234"/>
    </source>
</evidence>
<feature type="non-terminal residue" evidence="1">
    <location>
        <position position="355"/>
    </location>
</feature>
<dbReference type="Proteomes" id="UP001140234">
    <property type="component" value="Unassembled WGS sequence"/>
</dbReference>